<dbReference type="Proteomes" id="UP000637643">
    <property type="component" value="Unassembled WGS sequence"/>
</dbReference>
<protein>
    <submittedName>
        <fullName evidence="4">Tellurium resistance protein</fullName>
    </submittedName>
</protein>
<dbReference type="PANTHER" id="PTHR32097">
    <property type="entry name" value="CAMP-BINDING PROTEIN 1-RELATED"/>
    <property type="match status" value="1"/>
</dbReference>
<sequence>MSVSPTHLITGSNAKLEDSAAQAKIRISCSASPAELDLSCFMVGADGKVPSDDFFVFYNQPADPARIVQFHPMDKHSGEFVINLQALQSSAVDKCVFAVTLDGPGTFAEVRGCRITAATDQTELVYDITEGNEETSLVLAELYRHAAGFKLRAVGRGFHGGLKPLAEAHGVEVEDEAPAQQPATPPAASSTRISPQAFAPGAAASRSEAAAASSTGSPSGTPAPPAAPSKLNLTKIDLLKQKVTLSLRKKNIEQEKARVAVVIDASGSMSALYQKGVVQRAFERVLAVAASMDDDGILDVWFFGSKSKRMPSVGENDYEDYVKRTYPAPRVFGGLGAGNNEPVVMEDVIKKYTKESPSPVPTYVVFFSDGGIYETKKISKLLVDSSRHNIFWQFVGIGNADYGVLRQLDDLQGRVVDNADFFALDDMDKVSDEELYDRLFNEYPGWLRAARAQGVLQS</sequence>
<name>A0A917CHW0_9BACL</name>
<feature type="compositionally biased region" description="Low complexity" evidence="2">
    <location>
        <begin position="178"/>
        <end position="220"/>
    </location>
</feature>
<dbReference type="SMART" id="SM00327">
    <property type="entry name" value="VWA"/>
    <property type="match status" value="1"/>
</dbReference>
<dbReference type="RefSeq" id="WP_189027565.1">
    <property type="nucleotide sequence ID" value="NZ_BMKR01000015.1"/>
</dbReference>
<proteinExistence type="inferred from homology"/>
<dbReference type="InterPro" id="IPR019303">
    <property type="entry name" value="vWA_TerF_C"/>
</dbReference>
<dbReference type="EMBL" id="BMKR01000015">
    <property type="protein sequence ID" value="GGF88946.1"/>
    <property type="molecule type" value="Genomic_DNA"/>
</dbReference>
<evidence type="ECO:0000256" key="2">
    <source>
        <dbReference type="SAM" id="MobiDB-lite"/>
    </source>
</evidence>
<evidence type="ECO:0000256" key="1">
    <source>
        <dbReference type="ARBA" id="ARBA00008775"/>
    </source>
</evidence>
<keyword evidence="5" id="KW-1185">Reference proteome</keyword>
<feature type="domain" description="VWFA" evidence="3">
    <location>
        <begin position="258"/>
        <end position="439"/>
    </location>
</feature>
<reference evidence="4" key="1">
    <citation type="journal article" date="2014" name="Int. J. Syst. Evol. Microbiol.">
        <title>Complete genome sequence of Corynebacterium casei LMG S-19264T (=DSM 44701T), isolated from a smear-ripened cheese.</title>
        <authorList>
            <consortium name="US DOE Joint Genome Institute (JGI-PGF)"/>
            <person name="Walter F."/>
            <person name="Albersmeier A."/>
            <person name="Kalinowski J."/>
            <person name="Ruckert C."/>
        </authorList>
    </citation>
    <scope>NUCLEOTIDE SEQUENCE</scope>
    <source>
        <strain evidence="4">CGMCC 1.16134</strain>
    </source>
</reference>
<organism evidence="4 5">
    <name type="scientific">Paenibacillus albidus</name>
    <dbReference type="NCBI Taxonomy" id="2041023"/>
    <lineage>
        <taxon>Bacteria</taxon>
        <taxon>Bacillati</taxon>
        <taxon>Bacillota</taxon>
        <taxon>Bacilli</taxon>
        <taxon>Bacillales</taxon>
        <taxon>Paenibacillaceae</taxon>
        <taxon>Paenibacillus</taxon>
    </lineage>
</organism>
<evidence type="ECO:0000313" key="4">
    <source>
        <dbReference type="EMBL" id="GGF88946.1"/>
    </source>
</evidence>
<dbReference type="PROSITE" id="PS50234">
    <property type="entry name" value="VWFA"/>
    <property type="match status" value="1"/>
</dbReference>
<evidence type="ECO:0000313" key="5">
    <source>
        <dbReference type="Proteomes" id="UP000637643"/>
    </source>
</evidence>
<reference evidence="4" key="2">
    <citation type="submission" date="2020-09" db="EMBL/GenBank/DDBJ databases">
        <authorList>
            <person name="Sun Q."/>
            <person name="Zhou Y."/>
        </authorList>
    </citation>
    <scope>NUCLEOTIDE SEQUENCE</scope>
    <source>
        <strain evidence="4">CGMCC 1.16134</strain>
    </source>
</reference>
<dbReference type="PANTHER" id="PTHR32097:SF4">
    <property type="entry name" value="GENERAL STRESS PROTEIN 16U"/>
    <property type="match status" value="1"/>
</dbReference>
<dbReference type="AlphaFoldDB" id="A0A917CHW0"/>
<gene>
    <name evidence="4" type="ORF">GCM10010912_37600</name>
</gene>
<dbReference type="SUPFAM" id="SSF53300">
    <property type="entry name" value="vWA-like"/>
    <property type="match status" value="1"/>
</dbReference>
<dbReference type="Gene3D" id="2.60.60.30">
    <property type="entry name" value="sav2460 like domains"/>
    <property type="match status" value="1"/>
</dbReference>
<feature type="region of interest" description="Disordered" evidence="2">
    <location>
        <begin position="173"/>
        <end position="229"/>
    </location>
</feature>
<dbReference type="CDD" id="cd06974">
    <property type="entry name" value="TerD_like"/>
    <property type="match status" value="1"/>
</dbReference>
<comment type="similarity">
    <text evidence="1">Belongs to the CAPAB/TerDEXZ family.</text>
</comment>
<dbReference type="Pfam" id="PF10138">
    <property type="entry name" value="vWA-TerF-like"/>
    <property type="match status" value="1"/>
</dbReference>
<comment type="caution">
    <text evidence="4">The sequence shown here is derived from an EMBL/GenBank/DDBJ whole genome shotgun (WGS) entry which is preliminary data.</text>
</comment>
<dbReference type="Pfam" id="PF02342">
    <property type="entry name" value="TerD"/>
    <property type="match status" value="1"/>
</dbReference>
<dbReference type="InterPro" id="IPR002035">
    <property type="entry name" value="VWF_A"/>
</dbReference>
<accession>A0A917CHW0</accession>
<dbReference type="InterPro" id="IPR003325">
    <property type="entry name" value="TerD"/>
</dbReference>
<evidence type="ECO:0000259" key="3">
    <source>
        <dbReference type="PROSITE" id="PS50234"/>
    </source>
</evidence>
<dbReference type="InterPro" id="IPR036465">
    <property type="entry name" value="vWFA_dom_sf"/>
</dbReference>
<dbReference type="InterPro" id="IPR051324">
    <property type="entry name" value="Stress/Tellurium_Resist"/>
</dbReference>
<dbReference type="Gene3D" id="3.40.50.410">
    <property type="entry name" value="von Willebrand factor, type A domain"/>
    <property type="match status" value="1"/>
</dbReference>